<protein>
    <submittedName>
        <fullName evidence="1">Uncharacterized protein</fullName>
    </submittedName>
</protein>
<organism evidence="1 2">
    <name type="scientific">Pseudomonas syringae pv. castaneae</name>
    <dbReference type="NCBI Taxonomy" id="264450"/>
    <lineage>
        <taxon>Bacteria</taxon>
        <taxon>Pseudomonadati</taxon>
        <taxon>Pseudomonadota</taxon>
        <taxon>Gammaproteobacteria</taxon>
        <taxon>Pseudomonadales</taxon>
        <taxon>Pseudomonadaceae</taxon>
        <taxon>Pseudomonas</taxon>
        <taxon>Pseudomonas syringae</taxon>
    </lineage>
</organism>
<comment type="caution">
    <text evidence="1">The sequence shown here is derived from an EMBL/GenBank/DDBJ whole genome shotgun (WGS) entry which is preliminary data.</text>
</comment>
<proteinExistence type="predicted"/>
<dbReference type="EMBL" id="LJQD01000504">
    <property type="protein sequence ID" value="KPW90429.1"/>
    <property type="molecule type" value="Genomic_DNA"/>
</dbReference>
<evidence type="ECO:0000313" key="2">
    <source>
        <dbReference type="Proteomes" id="UP000050381"/>
    </source>
</evidence>
<dbReference type="Proteomes" id="UP000050381">
    <property type="component" value="Unassembled WGS sequence"/>
</dbReference>
<gene>
    <name evidence="1" type="ORF">ALO79_06197</name>
</gene>
<name>A0A0P9MF10_PSESX</name>
<dbReference type="PATRIC" id="fig|264450.4.peg.4073"/>
<dbReference type="AlphaFoldDB" id="A0A0P9MF10"/>
<evidence type="ECO:0000313" key="1">
    <source>
        <dbReference type="EMBL" id="KPW90429.1"/>
    </source>
</evidence>
<sequence>MANLQGRLTALDPATLDDRSSAPGHFYCLTQSMVCPA</sequence>
<accession>A0A0P9MF10</accession>
<reference evidence="1 2" key="1">
    <citation type="submission" date="2015-09" db="EMBL/GenBank/DDBJ databases">
        <title>Genome announcement of multiple Pseudomonas syringae strains.</title>
        <authorList>
            <person name="Thakur S."/>
            <person name="Wang P.W."/>
            <person name="Gong Y."/>
            <person name="Weir B.S."/>
            <person name="Guttman D.S."/>
        </authorList>
    </citation>
    <scope>NUCLEOTIDE SEQUENCE [LARGE SCALE GENOMIC DNA]</scope>
    <source>
        <strain evidence="1 2">ICMP9419</strain>
    </source>
</reference>